<name>A0A9N9YW98_9HYPO</name>
<reference evidence="1" key="1">
    <citation type="submission" date="2021-10" db="EMBL/GenBank/DDBJ databases">
        <authorList>
            <person name="Piombo E."/>
        </authorList>
    </citation>
    <scope>NUCLEOTIDE SEQUENCE</scope>
</reference>
<accession>A0A9N9YW98</accession>
<comment type="caution">
    <text evidence="1">The sequence shown here is derived from an EMBL/GenBank/DDBJ whole genome shotgun (WGS) entry which is preliminary data.</text>
</comment>
<dbReference type="EMBL" id="CABFNQ020000763">
    <property type="protein sequence ID" value="CAH0040666.1"/>
    <property type="molecule type" value="Genomic_DNA"/>
</dbReference>
<dbReference type="Proteomes" id="UP000696573">
    <property type="component" value="Unassembled WGS sequence"/>
</dbReference>
<evidence type="ECO:0000313" key="1">
    <source>
        <dbReference type="EMBL" id="CAH0040666.1"/>
    </source>
</evidence>
<sequence length="60" mass="7070">MLPRMRYFPTLWSTFGLIPTVSISLIVSSFRQLLISTENCTTIERYLPIKLIVYIRSLLY</sequence>
<organism evidence="1 2">
    <name type="scientific">Clonostachys rhizophaga</name>
    <dbReference type="NCBI Taxonomy" id="160324"/>
    <lineage>
        <taxon>Eukaryota</taxon>
        <taxon>Fungi</taxon>
        <taxon>Dikarya</taxon>
        <taxon>Ascomycota</taxon>
        <taxon>Pezizomycotina</taxon>
        <taxon>Sordariomycetes</taxon>
        <taxon>Hypocreomycetidae</taxon>
        <taxon>Hypocreales</taxon>
        <taxon>Bionectriaceae</taxon>
        <taxon>Clonostachys</taxon>
    </lineage>
</organism>
<keyword evidence="2" id="KW-1185">Reference proteome</keyword>
<evidence type="ECO:0000313" key="2">
    <source>
        <dbReference type="Proteomes" id="UP000696573"/>
    </source>
</evidence>
<proteinExistence type="predicted"/>
<protein>
    <submittedName>
        <fullName evidence="1">Uncharacterized protein</fullName>
    </submittedName>
</protein>
<gene>
    <name evidence="1" type="ORF">CRHIZ90672A_00008807</name>
</gene>
<dbReference type="AlphaFoldDB" id="A0A9N9YW98"/>